<accession>A0A6B3NQ62</accession>
<dbReference type="InterPro" id="IPR019046">
    <property type="entry name" value="Restrct_endonuc_II_NgoPII"/>
</dbReference>
<gene>
    <name evidence="1" type="ORF">F6J89_29585</name>
</gene>
<dbReference type="EMBL" id="JAAHFQ010000890">
    <property type="protein sequence ID" value="NER31651.1"/>
    <property type="molecule type" value="Genomic_DNA"/>
</dbReference>
<keyword evidence="1" id="KW-0378">Hydrolase</keyword>
<keyword evidence="1" id="KW-0255">Endonuclease</keyword>
<dbReference type="GO" id="GO:0009307">
    <property type="term" value="P:DNA restriction-modification system"/>
    <property type="evidence" value="ECO:0007669"/>
    <property type="project" value="InterPro"/>
</dbReference>
<proteinExistence type="predicted"/>
<reference evidence="1" key="1">
    <citation type="submission" date="2019-11" db="EMBL/GenBank/DDBJ databases">
        <title>Genomic insights into an expanded diversity of filamentous marine cyanobacteria reveals the extraordinary biosynthetic potential of Moorea and Okeania.</title>
        <authorList>
            <person name="Ferreira Leao T."/>
            <person name="Wang M."/>
            <person name="Moss N."/>
            <person name="Da Silva R."/>
            <person name="Sanders J."/>
            <person name="Nurk S."/>
            <person name="Gurevich A."/>
            <person name="Humphrey G."/>
            <person name="Reher R."/>
            <person name="Zhu Q."/>
            <person name="Belda-Ferre P."/>
            <person name="Glukhov E."/>
            <person name="Rex R."/>
            <person name="Dorrestein P.C."/>
            <person name="Knight R."/>
            <person name="Pevzner P."/>
            <person name="Gerwick W.H."/>
            <person name="Gerwick L."/>
        </authorList>
    </citation>
    <scope>NUCLEOTIDE SEQUENCE</scope>
    <source>
        <strain evidence="1">SIO1C4</strain>
    </source>
</reference>
<sequence>MTNILRAIKTIVGNPVSDLVSHYKSKNRINQIGEALEYFIKDIFANTLAEIDQQRKLLKYSEVFAYSGNANNPPDLILKDGDAVEVKKIESLRAALALNSSYPKSKLFSDSPLITNDCRNCEDWQEKDIIYAIGVTPNKRLKLLWLIYGDCYAADREIYEKIKNTIADGISEIPGVDFSETRELGRVNKVDPLNITYLRIRGMWGMQNPISVFDYLNLGDQQNKKFQVIALMRKSKYFSFPEQDRIQLETISDNQLQINEIKIKSPNNPVKLIPAILIKYTI</sequence>
<dbReference type="Pfam" id="PF09521">
    <property type="entry name" value="RE_NgoPII"/>
    <property type="match status" value="1"/>
</dbReference>
<comment type="caution">
    <text evidence="1">The sequence shown here is derived from an EMBL/GenBank/DDBJ whole genome shotgun (WGS) entry which is preliminary data.</text>
</comment>
<name>A0A6B3NQ62_9CYAN</name>
<organism evidence="1">
    <name type="scientific">Symploca sp. SIO1C4</name>
    <dbReference type="NCBI Taxonomy" id="2607765"/>
    <lineage>
        <taxon>Bacteria</taxon>
        <taxon>Bacillati</taxon>
        <taxon>Cyanobacteriota</taxon>
        <taxon>Cyanophyceae</taxon>
        <taxon>Coleofasciculales</taxon>
        <taxon>Coleofasciculaceae</taxon>
        <taxon>Symploca</taxon>
    </lineage>
</organism>
<protein>
    <submittedName>
        <fullName evidence="1">NgoPII family restriction endonuclease</fullName>
    </submittedName>
</protein>
<dbReference type="GO" id="GO:0003677">
    <property type="term" value="F:DNA binding"/>
    <property type="evidence" value="ECO:0007669"/>
    <property type="project" value="InterPro"/>
</dbReference>
<keyword evidence="1" id="KW-0540">Nuclease</keyword>
<dbReference type="GO" id="GO:0009036">
    <property type="term" value="F:type II site-specific deoxyribonuclease activity"/>
    <property type="evidence" value="ECO:0007669"/>
    <property type="project" value="InterPro"/>
</dbReference>
<evidence type="ECO:0000313" key="1">
    <source>
        <dbReference type="EMBL" id="NER31651.1"/>
    </source>
</evidence>
<dbReference type="AlphaFoldDB" id="A0A6B3NQ62"/>